<evidence type="ECO:0000313" key="2">
    <source>
        <dbReference type="EMBL" id="KAK3279389.1"/>
    </source>
</evidence>
<accession>A0AAE0GJG4</accession>
<comment type="caution">
    <text evidence="2">The sequence shown here is derived from an EMBL/GenBank/DDBJ whole genome shotgun (WGS) entry which is preliminary data.</text>
</comment>
<dbReference type="EMBL" id="LGRX02004959">
    <property type="protein sequence ID" value="KAK3279389.1"/>
    <property type="molecule type" value="Genomic_DNA"/>
</dbReference>
<proteinExistence type="predicted"/>
<reference evidence="2 3" key="1">
    <citation type="journal article" date="2015" name="Genome Biol. Evol.">
        <title>Comparative Genomics of a Bacterivorous Green Alga Reveals Evolutionary Causalities and Consequences of Phago-Mixotrophic Mode of Nutrition.</title>
        <authorList>
            <person name="Burns J.A."/>
            <person name="Paasch A."/>
            <person name="Narechania A."/>
            <person name="Kim E."/>
        </authorList>
    </citation>
    <scope>NUCLEOTIDE SEQUENCE [LARGE SCALE GENOMIC DNA]</scope>
    <source>
        <strain evidence="2">PLY_AMNH</strain>
    </source>
</reference>
<gene>
    <name evidence="2" type="ORF">CYMTET_12725</name>
    <name evidence="1" type="ORF">CYMTET_30702</name>
</gene>
<dbReference type="Proteomes" id="UP001190700">
    <property type="component" value="Unassembled WGS sequence"/>
</dbReference>
<evidence type="ECO:0000313" key="3">
    <source>
        <dbReference type="Proteomes" id="UP001190700"/>
    </source>
</evidence>
<protein>
    <submittedName>
        <fullName evidence="2">Uncharacterized protein</fullName>
    </submittedName>
</protein>
<sequence>MNCMLKGFTLLGETGALAYVPLVRFASRPLSTSFIKPSSEYLWPAASGVREIELERFSLFASSKRTFATNVKIFMQTRKHCTESLKHDSLSLRNCKPSLSAIASPSRVGNEVTEASDLLLETFRHALQRNFAKVTENYDCVISRTSTFTPAQLVNFVFIANETDHDDPALYDAVATQLELHGALGPLQVSDLLVLLQVYRDTRPALYGAVVCEMEQRMPSITSPELAELALSCKRNVVSPPELFEKLVPQVVRLMPTMDRDNLITLMYSCVEAPAAARVMEPHSSRILQIIAEHLAENLQEYNTMDLGNFWCCFVRAGYSDENTRMLKDHIRGLRLSWAYREAGHALVVKSLLPPTFTWAQAVKFVRVEPEEIPANPDDEDEKSITVGKVVLTSEGTDAQKTLHNIFASHTISFDQDLVSFIAAARKLSPDLGRAVDSYVTEAVMCHARNAGLLVAHHRLGLRDAEEGDMQAELTGDNLEQANIIYAGLVLLCTHFKLYSPLVQELGELGNGQKVLSLEPSRLKQSLHQTAIRLLDTRWEQLGLLGSELMAARQLTGKDLDALFAGIYRRSIANKKSSAAMKRKQKEHLSILWERCMPTCTCPPNEDGEGSPCLVAGLQRCPICEDIKKQKCRKAECKRRLAAPQ</sequence>
<keyword evidence="3" id="KW-1185">Reference proteome</keyword>
<reference evidence="2" key="2">
    <citation type="submission" date="2023-06" db="EMBL/GenBank/DDBJ databases">
        <title>Long-read-based genome assembly of the green algal bacterivore Cymbomonas tetramitiformis.</title>
        <authorList>
            <person name="Gyaltshen Y."/>
            <person name="Rozenberg A."/>
            <person name="Paasch A."/>
            <person name="Burns J.A."/>
            <person name="Warring S."/>
            <person name="Larson R."/>
            <person name="Maurer-Alcala X."/>
            <person name="Dacks J."/>
            <person name="Kim E."/>
        </authorList>
    </citation>
    <scope>NUCLEOTIDE SEQUENCE</scope>
    <source>
        <strain evidence="2">PLY_AMNH</strain>
    </source>
</reference>
<organism evidence="2 3">
    <name type="scientific">Cymbomonas tetramitiformis</name>
    <dbReference type="NCBI Taxonomy" id="36881"/>
    <lineage>
        <taxon>Eukaryota</taxon>
        <taxon>Viridiplantae</taxon>
        <taxon>Chlorophyta</taxon>
        <taxon>Pyramimonadophyceae</taxon>
        <taxon>Pyramimonadales</taxon>
        <taxon>Pyramimonadaceae</taxon>
        <taxon>Cymbomonas</taxon>
    </lineage>
</organism>
<dbReference type="EMBL" id="LGRX02017840">
    <property type="protein sequence ID" value="KAK3260333.1"/>
    <property type="molecule type" value="Genomic_DNA"/>
</dbReference>
<dbReference type="AlphaFoldDB" id="A0AAE0GJG4"/>
<evidence type="ECO:0000313" key="1">
    <source>
        <dbReference type="EMBL" id="KAK3260333.1"/>
    </source>
</evidence>
<name>A0AAE0GJG4_9CHLO</name>